<dbReference type="EMBL" id="BAYX01000005">
    <property type="protein sequence ID" value="GAJ93008.1"/>
    <property type="molecule type" value="Genomic_DNA"/>
</dbReference>
<dbReference type="InterPro" id="IPR000515">
    <property type="entry name" value="MetI-like"/>
</dbReference>
<feature type="transmembrane region" description="Helical" evidence="7">
    <location>
        <begin position="33"/>
        <end position="54"/>
    </location>
</feature>
<keyword evidence="5 7" id="KW-1133">Transmembrane helix</keyword>
<comment type="similarity">
    <text evidence="7">Belongs to the binding-protein-dependent transport system permease family.</text>
</comment>
<dbReference type="InterPro" id="IPR035906">
    <property type="entry name" value="MetI-like_sf"/>
</dbReference>
<protein>
    <submittedName>
        <fullName evidence="9">ABC transporter permease protein</fullName>
    </submittedName>
</protein>
<evidence type="ECO:0000313" key="9">
    <source>
        <dbReference type="EMBL" id="GAJ93008.1"/>
    </source>
</evidence>
<evidence type="ECO:0000256" key="3">
    <source>
        <dbReference type="ARBA" id="ARBA00022475"/>
    </source>
</evidence>
<evidence type="ECO:0000259" key="8">
    <source>
        <dbReference type="PROSITE" id="PS50928"/>
    </source>
</evidence>
<evidence type="ECO:0000313" key="10">
    <source>
        <dbReference type="Proteomes" id="UP000026941"/>
    </source>
</evidence>
<dbReference type="InterPro" id="IPR050366">
    <property type="entry name" value="BP-dependent_transpt_permease"/>
</dbReference>
<evidence type="ECO:0000256" key="1">
    <source>
        <dbReference type="ARBA" id="ARBA00004651"/>
    </source>
</evidence>
<accession>A0AA87QCM2</accession>
<keyword evidence="4 7" id="KW-0812">Transmembrane</keyword>
<sequence length="300" mass="32177">MNDMSQTATVIQTTTMRAPSRPLTRRALKHRGFMAGFVILLVIALIALFAPLIAPHNPYKQDLLARLAPPVFLGGDWKHVLGTDALGRDYLSRLIYGARVSLMIGFTAAMISAVIGTTLGILGGYFGGKVDAVVMFIVSVRLALPATLVSLAVVALFGGSLTVVVSILGLLLWDRFAVVLRSATMQVRQTDYIAAAEVLGASLPRILFKDVLPNVMNALIVIVTLEMAHAIILEAALSFLGLGVQPPTPSWGLMISEGKEMLLFESWLITIPGIALFVLVFAINMLGDGIRDITAPEGRN</sequence>
<dbReference type="GO" id="GO:0005886">
    <property type="term" value="C:plasma membrane"/>
    <property type="evidence" value="ECO:0007669"/>
    <property type="project" value="UniProtKB-SubCell"/>
</dbReference>
<evidence type="ECO:0000256" key="4">
    <source>
        <dbReference type="ARBA" id="ARBA00022692"/>
    </source>
</evidence>
<comment type="caution">
    <text evidence="9">The sequence shown here is derived from an EMBL/GenBank/DDBJ whole genome shotgun (WGS) entry which is preliminary data.</text>
</comment>
<dbReference type="RefSeq" id="WP_007691259.1">
    <property type="nucleotide sequence ID" value="NZ_BAYX01000005.1"/>
</dbReference>
<dbReference type="CDD" id="cd06261">
    <property type="entry name" value="TM_PBP2"/>
    <property type="match status" value="1"/>
</dbReference>
<feature type="transmembrane region" description="Helical" evidence="7">
    <location>
        <begin position="148"/>
        <end position="172"/>
    </location>
</feature>
<dbReference type="Pfam" id="PF00528">
    <property type="entry name" value="BPD_transp_1"/>
    <property type="match status" value="1"/>
</dbReference>
<evidence type="ECO:0000256" key="6">
    <source>
        <dbReference type="ARBA" id="ARBA00023136"/>
    </source>
</evidence>
<dbReference type="PROSITE" id="PS50928">
    <property type="entry name" value="ABC_TM1"/>
    <property type="match status" value="1"/>
</dbReference>
<keyword evidence="6 7" id="KW-0472">Membrane</keyword>
<dbReference type="PANTHER" id="PTHR43386:SF25">
    <property type="entry name" value="PEPTIDE ABC TRANSPORTER PERMEASE PROTEIN"/>
    <property type="match status" value="1"/>
</dbReference>
<dbReference type="AlphaFoldDB" id="A0AA87QCM2"/>
<dbReference type="Proteomes" id="UP000026941">
    <property type="component" value="Unassembled WGS sequence"/>
</dbReference>
<dbReference type="Gene3D" id="1.10.3720.10">
    <property type="entry name" value="MetI-like"/>
    <property type="match status" value="1"/>
</dbReference>
<keyword evidence="2 7" id="KW-0813">Transport</keyword>
<evidence type="ECO:0000256" key="2">
    <source>
        <dbReference type="ARBA" id="ARBA00022448"/>
    </source>
</evidence>
<keyword evidence="3" id="KW-1003">Cell membrane</keyword>
<reference evidence="9 10" key="1">
    <citation type="submission" date="2014-05" db="EMBL/GenBank/DDBJ databases">
        <title>Whole genome shotgun sequence of Rhizobium rhizogenes NBRC 13257.</title>
        <authorList>
            <person name="Katano-Makiyama Y."/>
            <person name="Hosoyama A."/>
            <person name="Hashimoto M."/>
            <person name="Hosoyama Y."/>
            <person name="Noguchi M."/>
            <person name="Tsuchikane K."/>
            <person name="Kimura A."/>
            <person name="Ohji S."/>
            <person name="Ichikawa N."/>
            <person name="Yamazoe A."/>
            <person name="Fujita N."/>
        </authorList>
    </citation>
    <scope>NUCLEOTIDE SEQUENCE [LARGE SCALE GENOMIC DNA]</scope>
    <source>
        <strain evidence="9 10">NBRC 13257</strain>
    </source>
</reference>
<dbReference type="Pfam" id="PF12911">
    <property type="entry name" value="OppC_N"/>
    <property type="match status" value="1"/>
</dbReference>
<organism evidence="9 10">
    <name type="scientific">Rhizobium rhizogenes NBRC 13257</name>
    <dbReference type="NCBI Taxonomy" id="1220581"/>
    <lineage>
        <taxon>Bacteria</taxon>
        <taxon>Pseudomonadati</taxon>
        <taxon>Pseudomonadota</taxon>
        <taxon>Alphaproteobacteria</taxon>
        <taxon>Hyphomicrobiales</taxon>
        <taxon>Rhizobiaceae</taxon>
        <taxon>Rhizobium/Agrobacterium group</taxon>
        <taxon>Rhizobium</taxon>
    </lineage>
</organism>
<gene>
    <name evidence="9" type="ORF">RRH01S_05_00800</name>
</gene>
<dbReference type="PANTHER" id="PTHR43386">
    <property type="entry name" value="OLIGOPEPTIDE TRANSPORT SYSTEM PERMEASE PROTEIN APPC"/>
    <property type="match status" value="1"/>
</dbReference>
<dbReference type="GeneID" id="86852540"/>
<name>A0AA87QCM2_RHIRH</name>
<feature type="transmembrane region" description="Helical" evidence="7">
    <location>
        <begin position="215"/>
        <end position="242"/>
    </location>
</feature>
<proteinExistence type="inferred from homology"/>
<evidence type="ECO:0000256" key="5">
    <source>
        <dbReference type="ARBA" id="ARBA00022989"/>
    </source>
</evidence>
<feature type="transmembrane region" description="Helical" evidence="7">
    <location>
        <begin position="262"/>
        <end position="283"/>
    </location>
</feature>
<feature type="domain" description="ABC transmembrane type-1" evidence="8">
    <location>
        <begin position="98"/>
        <end position="287"/>
    </location>
</feature>
<dbReference type="GO" id="GO:0055085">
    <property type="term" value="P:transmembrane transport"/>
    <property type="evidence" value="ECO:0007669"/>
    <property type="project" value="InterPro"/>
</dbReference>
<dbReference type="SUPFAM" id="SSF161098">
    <property type="entry name" value="MetI-like"/>
    <property type="match status" value="1"/>
</dbReference>
<evidence type="ECO:0000256" key="7">
    <source>
        <dbReference type="RuleBase" id="RU363032"/>
    </source>
</evidence>
<dbReference type="InterPro" id="IPR025966">
    <property type="entry name" value="OppC_N"/>
</dbReference>
<comment type="subcellular location">
    <subcellularLocation>
        <location evidence="1 7">Cell membrane</location>
        <topology evidence="1 7">Multi-pass membrane protein</topology>
    </subcellularLocation>
</comment>
<feature type="transmembrane region" description="Helical" evidence="7">
    <location>
        <begin position="100"/>
        <end position="127"/>
    </location>
</feature>